<dbReference type="Gene3D" id="2.60.120.260">
    <property type="entry name" value="Galactose-binding domain-like"/>
    <property type="match status" value="1"/>
</dbReference>
<dbReference type="PROSITE" id="PS50022">
    <property type="entry name" value="FA58C_3"/>
    <property type="match status" value="1"/>
</dbReference>
<dbReference type="PROSITE" id="PS51257">
    <property type="entry name" value="PROKAR_LIPOPROTEIN"/>
    <property type="match status" value="1"/>
</dbReference>
<gene>
    <name evidence="2" type="ORF">SAMN05421820_10518</name>
</gene>
<accession>A0A1G9VZF2</accession>
<dbReference type="InterPro" id="IPR008979">
    <property type="entry name" value="Galactose-bd-like_sf"/>
</dbReference>
<dbReference type="Proteomes" id="UP000183200">
    <property type="component" value="Unassembled WGS sequence"/>
</dbReference>
<dbReference type="Pfam" id="PF00754">
    <property type="entry name" value="F5_F8_type_C"/>
    <property type="match status" value="1"/>
</dbReference>
<organism evidence="2 3">
    <name type="scientific">Pedobacter steynii</name>
    <dbReference type="NCBI Taxonomy" id="430522"/>
    <lineage>
        <taxon>Bacteria</taxon>
        <taxon>Pseudomonadati</taxon>
        <taxon>Bacteroidota</taxon>
        <taxon>Sphingobacteriia</taxon>
        <taxon>Sphingobacteriales</taxon>
        <taxon>Sphingobacteriaceae</taxon>
        <taxon>Pedobacter</taxon>
    </lineage>
</organism>
<proteinExistence type="predicted"/>
<dbReference type="SUPFAM" id="SSF49785">
    <property type="entry name" value="Galactose-binding domain-like"/>
    <property type="match status" value="1"/>
</dbReference>
<feature type="domain" description="F5/8 type C" evidence="1">
    <location>
        <begin position="139"/>
        <end position="290"/>
    </location>
</feature>
<evidence type="ECO:0000259" key="1">
    <source>
        <dbReference type="PROSITE" id="PS50022"/>
    </source>
</evidence>
<evidence type="ECO:0000313" key="2">
    <source>
        <dbReference type="EMBL" id="SDM77331.1"/>
    </source>
</evidence>
<sequence length="291" mass="31423">MIKIKGIYTGVLLIALFTACKKNPVTPVVETPEVSAVVPEDPNYQTVAASIEISPVLEGAKFVWVNASKKAVTLKFKYTIDGINKETLVDNNVAANGTVTIPIFELTNFSIAISNTGGKVLTTRLMGVLPVQKPEAKLAKTGWTATASSEINNPDEELNGAMNIVDAVDLKSITNPSAPSFWQSDYNLDPIYPYPHWLIVDLKQAIKITKVGLNAHNDGNQGFTQFKLEGSVDGIGFTNIGGGTDKTFNPKITTEQLFAVSPATAIRYVKITLLLGSPYPCLGNFEAYARQ</sequence>
<dbReference type="EMBL" id="FNGY01000005">
    <property type="protein sequence ID" value="SDM77331.1"/>
    <property type="molecule type" value="Genomic_DNA"/>
</dbReference>
<protein>
    <submittedName>
        <fullName evidence="2">F5/8 type C domain-containing protein</fullName>
    </submittedName>
</protein>
<keyword evidence="3" id="KW-1185">Reference proteome</keyword>
<dbReference type="AlphaFoldDB" id="A0A1G9VZF2"/>
<name>A0A1G9VZF2_9SPHI</name>
<dbReference type="InterPro" id="IPR000421">
    <property type="entry name" value="FA58C"/>
</dbReference>
<dbReference type="RefSeq" id="WP_172664878.1">
    <property type="nucleotide sequence ID" value="NZ_FNGY01000005.1"/>
</dbReference>
<evidence type="ECO:0000313" key="3">
    <source>
        <dbReference type="Proteomes" id="UP000183200"/>
    </source>
</evidence>
<reference evidence="3" key="1">
    <citation type="submission" date="2016-10" db="EMBL/GenBank/DDBJ databases">
        <authorList>
            <person name="Varghese N."/>
            <person name="Submissions S."/>
        </authorList>
    </citation>
    <scope>NUCLEOTIDE SEQUENCE [LARGE SCALE GENOMIC DNA]</scope>
    <source>
        <strain evidence="3">DSM 19110</strain>
    </source>
</reference>